<gene>
    <name evidence="3" type="ORF">SAMEA4029009_CIC11G00000000782</name>
</gene>
<reference evidence="3 4" key="1">
    <citation type="submission" date="2016-10" db="EMBL/GenBank/DDBJ databases">
        <authorList>
            <person name="de Groot N.N."/>
        </authorList>
    </citation>
    <scope>NUCLEOTIDE SEQUENCE [LARGE SCALE GENOMIC DNA]</scope>
    <source>
        <strain evidence="3 4">PYCC 4715</strain>
    </source>
</reference>
<feature type="domain" description="CTLH" evidence="2">
    <location>
        <begin position="126"/>
        <end position="183"/>
    </location>
</feature>
<dbReference type="PROSITE" id="PS50897">
    <property type="entry name" value="CTLH"/>
    <property type="match status" value="1"/>
</dbReference>
<accession>A0A1L0BTL3</accession>
<dbReference type="InterPro" id="IPR024964">
    <property type="entry name" value="CTLH/CRA"/>
</dbReference>
<dbReference type="Pfam" id="PF10607">
    <property type="entry name" value="CTLH"/>
    <property type="match status" value="1"/>
</dbReference>
<dbReference type="InterPro" id="IPR006594">
    <property type="entry name" value="LisH"/>
</dbReference>
<dbReference type="SMART" id="SM00757">
    <property type="entry name" value="CRA"/>
    <property type="match status" value="1"/>
</dbReference>
<evidence type="ECO:0000313" key="3">
    <source>
        <dbReference type="EMBL" id="SGZ53586.1"/>
    </source>
</evidence>
<dbReference type="InterPro" id="IPR050618">
    <property type="entry name" value="Ubq-SigPath_Reg"/>
</dbReference>
<dbReference type="EMBL" id="LT635766">
    <property type="protein sequence ID" value="SGZ53586.1"/>
    <property type="molecule type" value="Genomic_DNA"/>
</dbReference>
<dbReference type="PROSITE" id="PS50896">
    <property type="entry name" value="LISH"/>
    <property type="match status" value="1"/>
</dbReference>
<protein>
    <submittedName>
        <fullName evidence="3">CIC11C00000000782</fullName>
    </submittedName>
</protein>
<dbReference type="Proteomes" id="UP000182259">
    <property type="component" value="Chromosome III"/>
</dbReference>
<evidence type="ECO:0000256" key="1">
    <source>
        <dbReference type="SAM" id="MobiDB-lite"/>
    </source>
</evidence>
<feature type="region of interest" description="Disordered" evidence="1">
    <location>
        <begin position="1"/>
        <end position="20"/>
    </location>
</feature>
<sequence>MNQSTTIDPPAIGDHPSVLGESRLQPHDTISKHKINKLILNYFIQEGFQNAALSFAKETALKLDNKPKVEFPNRSGALLIVSAANMEPVDFVLAVKRYAELKAQNPGDSMSFQTESASEMVKGYSSIEKRKRIKYLILKGDITQAIHIISTYFPTVLDSNNLLLFKLLRLNLIEMIREHKFQTESEKSSGADSERKFLEDILLFVRENLISKVTHSHELLKELEMTMSLLCFNFNPTNPIEELTDLPEELRVLFDLSLRNECYRVVNRVILLLESSDLDIQKYKGLAYTDFSPAMLQKLPHALPLPSHEDVEMADAALGESTKNMDNIVSFVHPLPQRPESATPNGEEAVVEQSLESHLERIALLWIATEQRLVERKLIPSKRYGLEKTDGVERL</sequence>
<dbReference type="PANTHER" id="PTHR12864">
    <property type="entry name" value="RAN BINDING PROTEIN 9-RELATED"/>
    <property type="match status" value="1"/>
</dbReference>
<evidence type="ECO:0000259" key="2">
    <source>
        <dbReference type="PROSITE" id="PS50897"/>
    </source>
</evidence>
<proteinExistence type="predicted"/>
<dbReference type="InterPro" id="IPR006595">
    <property type="entry name" value="CTLH_C"/>
</dbReference>
<dbReference type="SMART" id="SM00667">
    <property type="entry name" value="LisH"/>
    <property type="match status" value="1"/>
</dbReference>
<evidence type="ECO:0000313" key="4">
    <source>
        <dbReference type="Proteomes" id="UP000182259"/>
    </source>
</evidence>
<organism evidence="3 4">
    <name type="scientific">Sungouiella intermedia</name>
    <dbReference type="NCBI Taxonomy" id="45354"/>
    <lineage>
        <taxon>Eukaryota</taxon>
        <taxon>Fungi</taxon>
        <taxon>Dikarya</taxon>
        <taxon>Ascomycota</taxon>
        <taxon>Saccharomycotina</taxon>
        <taxon>Pichiomycetes</taxon>
        <taxon>Metschnikowiaceae</taxon>
        <taxon>Sungouiella</taxon>
    </lineage>
</organism>
<dbReference type="AlphaFoldDB" id="A0A1L0BTL3"/>
<dbReference type="Pfam" id="PF08513">
    <property type="entry name" value="LisH"/>
    <property type="match status" value="1"/>
</dbReference>
<dbReference type="SMART" id="SM00668">
    <property type="entry name" value="CTLH"/>
    <property type="match status" value="1"/>
</dbReference>
<name>A0A1L0BTL3_9ASCO</name>
<dbReference type="InterPro" id="IPR013144">
    <property type="entry name" value="CRA_dom"/>
</dbReference>